<dbReference type="PANTHER" id="PTHR31642:SF115">
    <property type="entry name" value="PROTEIN ECERIFERUM 26-LIKE"/>
    <property type="match status" value="1"/>
</dbReference>
<name>A0A1R3J167_9ROSI</name>
<reference evidence="3" key="1">
    <citation type="submission" date="2013-09" db="EMBL/GenBank/DDBJ databases">
        <title>Corchorus olitorius genome sequencing.</title>
        <authorList>
            <person name="Alam M."/>
            <person name="Haque M.S."/>
            <person name="Islam M.S."/>
            <person name="Emdad E.M."/>
            <person name="Islam M.M."/>
            <person name="Ahmed B."/>
            <person name="Halim A."/>
            <person name="Hossen Q.M.M."/>
            <person name="Hossain M.Z."/>
            <person name="Ahmed R."/>
            <person name="Khan M.M."/>
            <person name="Islam R."/>
            <person name="Rashid M.M."/>
            <person name="Khan S.A."/>
            <person name="Rahman M.S."/>
            <person name="Alam M."/>
            <person name="Yahiya A.S."/>
            <person name="Khan M.S."/>
            <person name="Azam M.S."/>
            <person name="Haque T."/>
            <person name="Lashkar M.Z.H."/>
            <person name="Akhand A.I."/>
            <person name="Morshed G."/>
            <person name="Roy S."/>
            <person name="Uddin K.S."/>
            <person name="Rabeya T."/>
            <person name="Hossain A.S."/>
            <person name="Chowdhury A."/>
            <person name="Snigdha A.R."/>
            <person name="Mortoza M.S."/>
            <person name="Matin S.A."/>
            <person name="Hoque S.M.E."/>
            <person name="Islam M.K."/>
            <person name="Roy D.K."/>
            <person name="Haider R."/>
            <person name="Moosa M.M."/>
            <person name="Elias S.M."/>
            <person name="Hasan A.M."/>
            <person name="Jahan S."/>
            <person name="Shafiuddin M."/>
            <person name="Mahmood N."/>
            <person name="Shommy N.S."/>
        </authorList>
    </citation>
    <scope>NUCLEOTIDE SEQUENCE [LARGE SCALE GENOMIC DNA]</scope>
    <source>
        <strain evidence="3">cv. O-4</strain>
    </source>
</reference>
<comment type="caution">
    <text evidence="2">The sequence shown here is derived from an EMBL/GenBank/DDBJ whole genome shotgun (WGS) entry which is preliminary data.</text>
</comment>
<proteinExistence type="inferred from homology"/>
<dbReference type="PANTHER" id="PTHR31642">
    <property type="entry name" value="TRICHOTHECENE 3-O-ACETYLTRANSFERASE"/>
    <property type="match status" value="1"/>
</dbReference>
<organism evidence="2 3">
    <name type="scientific">Corchorus olitorius</name>
    <dbReference type="NCBI Taxonomy" id="93759"/>
    <lineage>
        <taxon>Eukaryota</taxon>
        <taxon>Viridiplantae</taxon>
        <taxon>Streptophyta</taxon>
        <taxon>Embryophyta</taxon>
        <taxon>Tracheophyta</taxon>
        <taxon>Spermatophyta</taxon>
        <taxon>Magnoliopsida</taxon>
        <taxon>eudicotyledons</taxon>
        <taxon>Gunneridae</taxon>
        <taxon>Pentapetalae</taxon>
        <taxon>rosids</taxon>
        <taxon>malvids</taxon>
        <taxon>Malvales</taxon>
        <taxon>Malvaceae</taxon>
        <taxon>Grewioideae</taxon>
        <taxon>Apeibeae</taxon>
        <taxon>Corchorus</taxon>
    </lineage>
</organism>
<dbReference type="Proteomes" id="UP000187203">
    <property type="component" value="Unassembled WGS sequence"/>
</dbReference>
<keyword evidence="3" id="KW-1185">Reference proteome</keyword>
<dbReference type="GO" id="GO:0016747">
    <property type="term" value="F:acyltransferase activity, transferring groups other than amino-acyl groups"/>
    <property type="evidence" value="ECO:0007669"/>
    <property type="project" value="TreeGrafter"/>
</dbReference>
<dbReference type="OrthoDB" id="1862401at2759"/>
<protein>
    <submittedName>
        <fullName evidence="2">Transferase</fullName>
    </submittedName>
</protein>
<dbReference type="InterPro" id="IPR023213">
    <property type="entry name" value="CAT-like_dom_sf"/>
</dbReference>
<dbReference type="STRING" id="93759.A0A1R3J167"/>
<evidence type="ECO:0000313" key="3">
    <source>
        <dbReference type="Proteomes" id="UP000187203"/>
    </source>
</evidence>
<sequence>MVVPAETQHDLVYNIRLSSVGPGRATGTDVIRELSGLDLAMKLHYLKGVYFFSSEAVEGLTVMNIKEVMFYFLNDYYVTCGRVKRTESGRPYIKCNDCGVRFVEGLCDKTIDEWLEMADDSLQSLLVYHRAIGPELSFSPSVYLQITRFKCGGISLGMSWAHFLGDAFSASDFITSWGQFMAKLKNYGPFKFPKPLEKPADPTQYAKEHPLSAKQVNPVGDLWVTANNCKMETFSFCLTKPQLSILQAKISSGAEDGRSRLISPPFESVCAAIWQCIAKVRQGLFEPQIVTVCRKNPKHDKNDVPSNSQIISAVKADFSVMGADLKKLAILLSESNNYGMDERNKIEAALEKDDGVTDYIMYGTNLTFVNMEDASLYDLELKGQKPKFVYYSIHGVGDEGAVLFLPGPPKDSHTENNVEERLVTITLPEDQVLKLKSELKKNGLLVGNDHELE</sequence>
<evidence type="ECO:0000313" key="2">
    <source>
        <dbReference type="EMBL" id="OMO88536.1"/>
    </source>
</evidence>
<dbReference type="InterPro" id="IPR050317">
    <property type="entry name" value="Plant_Fungal_Acyltransferase"/>
</dbReference>
<accession>A0A1R3J167</accession>
<gene>
    <name evidence="2" type="ORF">COLO4_20220</name>
</gene>
<dbReference type="AlphaFoldDB" id="A0A1R3J167"/>
<comment type="similarity">
    <text evidence="1">Belongs to the plant acyltransferase family.</text>
</comment>
<keyword evidence="2" id="KW-0808">Transferase</keyword>
<dbReference type="EMBL" id="AWUE01017051">
    <property type="protein sequence ID" value="OMO88536.1"/>
    <property type="molecule type" value="Genomic_DNA"/>
</dbReference>
<dbReference type="Pfam" id="PF02458">
    <property type="entry name" value="Transferase"/>
    <property type="match status" value="1"/>
</dbReference>
<evidence type="ECO:0000256" key="1">
    <source>
        <dbReference type="ARBA" id="ARBA00009861"/>
    </source>
</evidence>
<dbReference type="Gene3D" id="3.30.559.10">
    <property type="entry name" value="Chloramphenicol acetyltransferase-like domain"/>
    <property type="match status" value="2"/>
</dbReference>